<sequence>MDDAAQQEPSPPLAGMRVIELSSFVASPLGGMTLAQLGADVIRIDQVGGGPDIGRWPLAPSGHSLYWAGLNKGKRSVTVDLRSPEGRRIVARLVAGSGEDGGIVLTNAAPRGGLAYDDLRAARPDLIHLRLLGHRDGRNAVDYTVNAELGFPYLTGPESHDGPVNHVLPVWDVACGLYLATGLLAAERHRARTGEGRRIEVALYDVALATAGNLGYLAEAQLCDTPRPRLGNHLFGDFGRDFATADGEPVMVVVLTGRHWRDLLAATGLGEVAAALERAFGADFGRAADRYRHREALGGVMAPWFASRTRAEIERDLGDASVLVARYGDLAGLTRDDAAALRSSPLMDVLDQPGAGRHLAPGPPLVFDGRQVPPRPAPVLGEHTGEVLRELLSLSPGEVDDLRARGVAGEPAGPAPEAGRTAAEAGRAGGR</sequence>
<gene>
    <name evidence="2" type="ORF">IW256_007997</name>
</gene>
<dbReference type="PANTHER" id="PTHR48228:SF5">
    <property type="entry name" value="ALPHA-METHYLACYL-COA RACEMASE"/>
    <property type="match status" value="1"/>
</dbReference>
<dbReference type="EC" id="5.4.1.3" evidence="2"/>
<dbReference type="Proteomes" id="UP000614047">
    <property type="component" value="Unassembled WGS sequence"/>
</dbReference>
<organism evidence="2 3">
    <name type="scientific">Actinomadura viridis</name>
    <dbReference type="NCBI Taxonomy" id="58110"/>
    <lineage>
        <taxon>Bacteria</taxon>
        <taxon>Bacillati</taxon>
        <taxon>Actinomycetota</taxon>
        <taxon>Actinomycetes</taxon>
        <taxon>Streptosporangiales</taxon>
        <taxon>Thermomonosporaceae</taxon>
        <taxon>Actinomadura</taxon>
    </lineage>
</organism>
<dbReference type="InterPro" id="IPR044855">
    <property type="entry name" value="CoA-Trfase_III_dom3_sf"/>
</dbReference>
<dbReference type="InterPro" id="IPR050509">
    <property type="entry name" value="CoA-transferase_III"/>
</dbReference>
<protein>
    <submittedName>
        <fullName evidence="2">2-methylfumaryl-CoA isomerase</fullName>
        <ecNumber evidence="2">5.4.1.3</ecNumber>
    </submittedName>
</protein>
<dbReference type="Pfam" id="PF02515">
    <property type="entry name" value="CoA_transf_3"/>
    <property type="match status" value="1"/>
</dbReference>
<dbReference type="InterPro" id="IPR023606">
    <property type="entry name" value="CoA-Trfase_III_dom_1_sf"/>
</dbReference>
<keyword evidence="2" id="KW-0413">Isomerase</keyword>
<name>A0A931DMF0_9ACTN</name>
<accession>A0A931DMF0</accession>
<keyword evidence="3" id="KW-1185">Reference proteome</keyword>
<dbReference type="Gene3D" id="3.30.1540.10">
    <property type="entry name" value="formyl-coa transferase, domain 3"/>
    <property type="match status" value="1"/>
</dbReference>
<reference evidence="2" key="1">
    <citation type="submission" date="2020-11" db="EMBL/GenBank/DDBJ databases">
        <title>Sequencing the genomes of 1000 actinobacteria strains.</title>
        <authorList>
            <person name="Klenk H.-P."/>
        </authorList>
    </citation>
    <scope>NUCLEOTIDE SEQUENCE</scope>
    <source>
        <strain evidence="2">DSM 43175</strain>
    </source>
</reference>
<comment type="caution">
    <text evidence="2">The sequence shown here is derived from an EMBL/GenBank/DDBJ whole genome shotgun (WGS) entry which is preliminary data.</text>
</comment>
<dbReference type="RefSeq" id="WP_197015889.1">
    <property type="nucleotide sequence ID" value="NZ_BAABES010000003.1"/>
</dbReference>
<evidence type="ECO:0000313" key="3">
    <source>
        <dbReference type="Proteomes" id="UP000614047"/>
    </source>
</evidence>
<dbReference type="PANTHER" id="PTHR48228">
    <property type="entry name" value="SUCCINYL-COA--D-CITRAMALATE COA-TRANSFERASE"/>
    <property type="match status" value="1"/>
</dbReference>
<feature type="region of interest" description="Disordered" evidence="1">
    <location>
        <begin position="405"/>
        <end position="431"/>
    </location>
</feature>
<dbReference type="AlphaFoldDB" id="A0A931DMF0"/>
<dbReference type="EMBL" id="JADOUA010000001">
    <property type="protein sequence ID" value="MBG6093884.1"/>
    <property type="molecule type" value="Genomic_DNA"/>
</dbReference>
<dbReference type="GO" id="GO:0016853">
    <property type="term" value="F:isomerase activity"/>
    <property type="evidence" value="ECO:0007669"/>
    <property type="project" value="UniProtKB-KW"/>
</dbReference>
<dbReference type="InterPro" id="IPR003673">
    <property type="entry name" value="CoA-Trfase_fam_III"/>
</dbReference>
<evidence type="ECO:0000313" key="2">
    <source>
        <dbReference type="EMBL" id="MBG6093884.1"/>
    </source>
</evidence>
<dbReference type="Gene3D" id="3.40.50.10540">
    <property type="entry name" value="Crotonobetainyl-coa:carnitine coa-transferase, domain 1"/>
    <property type="match status" value="1"/>
</dbReference>
<evidence type="ECO:0000256" key="1">
    <source>
        <dbReference type="SAM" id="MobiDB-lite"/>
    </source>
</evidence>
<dbReference type="SUPFAM" id="SSF89796">
    <property type="entry name" value="CoA-transferase family III (CaiB/BaiF)"/>
    <property type="match status" value="1"/>
</dbReference>
<proteinExistence type="predicted"/>